<proteinExistence type="inferred from homology"/>
<dbReference type="PRINTS" id="PR00502">
    <property type="entry name" value="NUDIXFAMILY"/>
</dbReference>
<comment type="caution">
    <text evidence="5">The sequence shown here is derived from an EMBL/GenBank/DDBJ whole genome shotgun (WGS) entry which is preliminary data.</text>
</comment>
<dbReference type="Pfam" id="PF00293">
    <property type="entry name" value="NUDIX"/>
    <property type="match status" value="1"/>
</dbReference>
<evidence type="ECO:0000256" key="3">
    <source>
        <dbReference type="RuleBase" id="RU003476"/>
    </source>
</evidence>
<dbReference type="InterPro" id="IPR000086">
    <property type="entry name" value="NUDIX_hydrolase_dom"/>
</dbReference>
<sequence length="141" mass="15124">MQTEPRIGCGAAILVDGRLLLIRRKRDPEAGCWGLPGGKVDLFEPVRAAVEREVMEETGLRVSASDLLCVIDQIDRDAGTHWIAPVWLVVRPEGTARLMEPEKHGAFGWFALDALPGPLTAAAVQAISALRARGSGKTAST</sequence>
<keyword evidence="6" id="KW-1185">Reference proteome</keyword>
<feature type="domain" description="Nudix hydrolase" evidence="4">
    <location>
        <begin position="4"/>
        <end position="133"/>
    </location>
</feature>
<dbReference type="Proteomes" id="UP000004949">
    <property type="component" value="Unassembled WGS sequence"/>
</dbReference>
<dbReference type="PANTHER" id="PTHR43736">
    <property type="entry name" value="ADP-RIBOSE PYROPHOSPHATASE"/>
    <property type="match status" value="1"/>
</dbReference>
<dbReference type="PROSITE" id="PS51462">
    <property type="entry name" value="NUDIX"/>
    <property type="match status" value="1"/>
</dbReference>
<dbReference type="eggNOG" id="COG1051">
    <property type="taxonomic scope" value="Bacteria"/>
</dbReference>
<dbReference type="EMBL" id="AGQV01000001">
    <property type="protein sequence ID" value="EHH69259.1"/>
    <property type="molecule type" value="Genomic_DNA"/>
</dbReference>
<dbReference type="GO" id="GO:0016787">
    <property type="term" value="F:hydrolase activity"/>
    <property type="evidence" value="ECO:0007669"/>
    <property type="project" value="UniProtKB-KW"/>
</dbReference>
<dbReference type="InterPro" id="IPR015797">
    <property type="entry name" value="NUDIX_hydrolase-like_dom_sf"/>
</dbReference>
<reference evidence="5 6" key="1">
    <citation type="submission" date="2011-10" db="EMBL/GenBank/DDBJ databases">
        <title>Genome sequence of Gluconobacter morbifer G707, isolated from Drosophila gut.</title>
        <authorList>
            <person name="Lee W.-J."/>
            <person name="Kim E.-K."/>
        </authorList>
    </citation>
    <scope>NUCLEOTIDE SEQUENCE [LARGE SCALE GENOMIC DNA]</scope>
    <source>
        <strain evidence="5 6">G707</strain>
    </source>
</reference>
<dbReference type="InterPro" id="IPR020476">
    <property type="entry name" value="Nudix_hydrolase"/>
</dbReference>
<evidence type="ECO:0000313" key="6">
    <source>
        <dbReference type="Proteomes" id="UP000004949"/>
    </source>
</evidence>
<gene>
    <name evidence="5" type="ORF">GMO_05660</name>
</gene>
<dbReference type="AlphaFoldDB" id="G6XGF1"/>
<keyword evidence="2 3" id="KW-0378">Hydrolase</keyword>
<protein>
    <submittedName>
        <fullName evidence="5">NUDIX Hydrolase</fullName>
    </submittedName>
</protein>
<comment type="cofactor">
    <cofactor evidence="1">
        <name>Mg(2+)</name>
        <dbReference type="ChEBI" id="CHEBI:18420"/>
    </cofactor>
</comment>
<dbReference type="SUPFAM" id="SSF55811">
    <property type="entry name" value="Nudix"/>
    <property type="match status" value="1"/>
</dbReference>
<dbReference type="STRING" id="1088869.GMO_05660"/>
<evidence type="ECO:0000259" key="4">
    <source>
        <dbReference type="PROSITE" id="PS51462"/>
    </source>
</evidence>
<accession>G6XGF1</accession>
<evidence type="ECO:0000256" key="2">
    <source>
        <dbReference type="ARBA" id="ARBA00022801"/>
    </source>
</evidence>
<dbReference type="Gene3D" id="3.90.79.10">
    <property type="entry name" value="Nucleoside Triphosphate Pyrophosphohydrolase"/>
    <property type="match status" value="1"/>
</dbReference>
<dbReference type="RefSeq" id="WP_008850716.1">
    <property type="nucleotide sequence ID" value="NZ_AGQV01000001.1"/>
</dbReference>
<dbReference type="PANTHER" id="PTHR43736:SF1">
    <property type="entry name" value="DIHYDRONEOPTERIN TRIPHOSPHATE DIPHOSPHATASE"/>
    <property type="match status" value="1"/>
</dbReference>
<dbReference type="InterPro" id="IPR020084">
    <property type="entry name" value="NUDIX_hydrolase_CS"/>
</dbReference>
<name>G6XGF1_9PROT</name>
<evidence type="ECO:0000313" key="5">
    <source>
        <dbReference type="EMBL" id="EHH69259.1"/>
    </source>
</evidence>
<dbReference type="PATRIC" id="fig|1088869.3.peg.576"/>
<organism evidence="5 6">
    <name type="scientific">Gluconobacter morbifer G707</name>
    <dbReference type="NCBI Taxonomy" id="1088869"/>
    <lineage>
        <taxon>Bacteria</taxon>
        <taxon>Pseudomonadati</taxon>
        <taxon>Pseudomonadota</taxon>
        <taxon>Alphaproteobacteria</taxon>
        <taxon>Acetobacterales</taxon>
        <taxon>Acetobacteraceae</taxon>
        <taxon>Gluconobacter</taxon>
    </lineage>
</organism>
<dbReference type="CDD" id="cd04679">
    <property type="entry name" value="NUDIX_MutT_Nudt1"/>
    <property type="match status" value="1"/>
</dbReference>
<comment type="similarity">
    <text evidence="3">Belongs to the Nudix hydrolase family.</text>
</comment>
<evidence type="ECO:0000256" key="1">
    <source>
        <dbReference type="ARBA" id="ARBA00001946"/>
    </source>
</evidence>
<dbReference type="PROSITE" id="PS00893">
    <property type="entry name" value="NUDIX_BOX"/>
    <property type="match status" value="1"/>
</dbReference>
<dbReference type="OrthoDB" id="9761969at2"/>